<dbReference type="Proteomes" id="UP000020681">
    <property type="component" value="Unassembled WGS sequence"/>
</dbReference>
<reference evidence="2 3" key="1">
    <citation type="submission" date="2014-01" db="EMBL/GenBank/DDBJ databases">
        <authorList>
            <person name="Dobos K."/>
            <person name="Lenaerts A."/>
            <person name="Ordway D."/>
            <person name="DeGroote M.A."/>
            <person name="Parker T."/>
            <person name="Sizemore C."/>
            <person name="Tallon L.J."/>
            <person name="Sadzewicz L.K."/>
            <person name="Sengamalay N."/>
            <person name="Fraser C.M."/>
            <person name="Hine E."/>
            <person name="Shefchek K.A."/>
            <person name="Das S.P."/>
            <person name="Tettelin H."/>
        </authorList>
    </citation>
    <scope>NUCLEOTIDE SEQUENCE [LARGE SCALE GENOMIC DNA]</scope>
    <source>
        <strain evidence="2 3">Harvey</strain>
    </source>
</reference>
<feature type="region of interest" description="Disordered" evidence="1">
    <location>
        <begin position="18"/>
        <end position="41"/>
    </location>
</feature>
<comment type="caution">
    <text evidence="2">The sequence shown here is derived from an EMBL/GenBank/DDBJ whole genome shotgun (WGS) entry which is preliminary data.</text>
</comment>
<evidence type="ECO:0000313" key="3">
    <source>
        <dbReference type="Proteomes" id="UP000020681"/>
    </source>
</evidence>
<evidence type="ECO:0000313" key="2">
    <source>
        <dbReference type="EMBL" id="EUA94187.1"/>
    </source>
</evidence>
<gene>
    <name evidence="2" type="ORF">I551_8553</name>
</gene>
<keyword evidence="3" id="KW-1185">Reference proteome</keyword>
<proteinExistence type="predicted"/>
<organism evidence="2 3">
    <name type="scientific">Mycobacterium ulcerans str. Harvey</name>
    <dbReference type="NCBI Taxonomy" id="1299332"/>
    <lineage>
        <taxon>Bacteria</taxon>
        <taxon>Bacillati</taxon>
        <taxon>Actinomycetota</taxon>
        <taxon>Actinomycetes</taxon>
        <taxon>Mycobacteriales</taxon>
        <taxon>Mycobacteriaceae</taxon>
        <taxon>Mycobacterium</taxon>
        <taxon>Mycobacterium ulcerans group</taxon>
    </lineage>
</organism>
<feature type="compositionally biased region" description="Basic residues" evidence="1">
    <location>
        <begin position="29"/>
        <end position="41"/>
    </location>
</feature>
<evidence type="ECO:0000256" key="1">
    <source>
        <dbReference type="SAM" id="MobiDB-lite"/>
    </source>
</evidence>
<sequence length="41" mass="4401">MLLIPTVIAVIATAVTGNAGQGPDTTLRPARRSSSRWRLPR</sequence>
<protein>
    <submittedName>
        <fullName evidence="2">Uncharacterized protein</fullName>
    </submittedName>
</protein>
<name>A0ABN0RAH9_MYCUL</name>
<accession>A0ABN0RAH9</accession>
<dbReference type="EMBL" id="JAOL01000011">
    <property type="protein sequence ID" value="EUA94187.1"/>
    <property type="molecule type" value="Genomic_DNA"/>
</dbReference>